<accession>V9G2N2</accession>
<protein>
    <submittedName>
        <fullName evidence="1">Uncharacterized protein</fullName>
    </submittedName>
</protein>
<gene>
    <name evidence="1" type="ORF">F443_00557</name>
</gene>
<dbReference type="Proteomes" id="UP000018721">
    <property type="component" value="Unassembled WGS sequence"/>
</dbReference>
<proteinExistence type="predicted"/>
<dbReference type="EMBL" id="ANIZ01000094">
    <property type="protein sequence ID" value="ETI57087.1"/>
    <property type="molecule type" value="Genomic_DNA"/>
</dbReference>
<evidence type="ECO:0000313" key="2">
    <source>
        <dbReference type="Proteomes" id="UP000018721"/>
    </source>
</evidence>
<organism evidence="1 2">
    <name type="scientific">Phytophthora nicotianae P1569</name>
    <dbReference type="NCBI Taxonomy" id="1317065"/>
    <lineage>
        <taxon>Eukaryota</taxon>
        <taxon>Sar</taxon>
        <taxon>Stramenopiles</taxon>
        <taxon>Oomycota</taxon>
        <taxon>Peronosporomycetes</taxon>
        <taxon>Peronosporales</taxon>
        <taxon>Peronosporaceae</taxon>
        <taxon>Phytophthora</taxon>
    </lineage>
</organism>
<comment type="caution">
    <text evidence="1">The sequence shown here is derived from an EMBL/GenBank/DDBJ whole genome shotgun (WGS) entry which is preliminary data.</text>
</comment>
<dbReference type="OrthoDB" id="122409at2759"/>
<dbReference type="HOGENOM" id="CLU_2364258_0_0_1"/>
<name>V9G2N2_PHYNI</name>
<evidence type="ECO:0000313" key="1">
    <source>
        <dbReference type="EMBL" id="ETI57087.1"/>
    </source>
</evidence>
<reference evidence="1 2" key="1">
    <citation type="submission" date="2013-11" db="EMBL/GenBank/DDBJ databases">
        <title>The Genome Sequence of Phytophthora parasitica P1569.</title>
        <authorList>
            <consortium name="The Broad Institute Genomics Platform"/>
            <person name="Russ C."/>
            <person name="Tyler B."/>
            <person name="Panabieres F."/>
            <person name="Shan W."/>
            <person name="Tripathy S."/>
            <person name="Grunwald N."/>
            <person name="Machado M."/>
            <person name="Johnson C.S."/>
            <person name="Arredondo F."/>
            <person name="Hong C."/>
            <person name="Coffey M."/>
            <person name="Young S.K."/>
            <person name="Zeng Q."/>
            <person name="Gargeya S."/>
            <person name="Fitzgerald M."/>
            <person name="Abouelleil A."/>
            <person name="Alvarado L."/>
            <person name="Chapman S.B."/>
            <person name="Gainer-Dewar J."/>
            <person name="Goldberg J."/>
            <person name="Griggs A."/>
            <person name="Gujja S."/>
            <person name="Hansen M."/>
            <person name="Howarth C."/>
            <person name="Imamovic A."/>
            <person name="Ireland A."/>
            <person name="Larimer J."/>
            <person name="McCowan C."/>
            <person name="Murphy C."/>
            <person name="Pearson M."/>
            <person name="Poon T.W."/>
            <person name="Priest M."/>
            <person name="Roberts A."/>
            <person name="Saif S."/>
            <person name="Shea T."/>
            <person name="Sykes S."/>
            <person name="Wortman J."/>
            <person name="Nusbaum C."/>
            <person name="Birren B."/>
        </authorList>
    </citation>
    <scope>NUCLEOTIDE SEQUENCE [LARGE SCALE GENOMIC DNA]</scope>
    <source>
        <strain evidence="1 2">P1569</strain>
    </source>
</reference>
<keyword evidence="2" id="KW-1185">Reference proteome</keyword>
<sequence length="96" mass="11197">MSKGNILLYRGDFILAPVAYETNNLFLHALLDTPFTQRHGNHHPRIVQEFGDLRCTGDPFCFVWKCTFKGSPLALRRHMNRFHGIRFRRLSRSALP</sequence>
<dbReference type="AlphaFoldDB" id="V9G2N2"/>